<dbReference type="OrthoDB" id="9806213at2"/>
<evidence type="ECO:0000256" key="1">
    <source>
        <dbReference type="SAM" id="Coils"/>
    </source>
</evidence>
<name>A0A3P1ALC9_9FLAO</name>
<feature type="domain" description="Abortive phage infection protein C-terminal" evidence="2">
    <location>
        <begin position="243"/>
        <end position="568"/>
    </location>
</feature>
<gene>
    <name evidence="4" type="ORF">EG242_14205</name>
</gene>
<reference evidence="4 5" key="1">
    <citation type="submission" date="2018-11" db="EMBL/GenBank/DDBJ databases">
        <title>Flavobacterium sp. nov., YIM 102796 draft genome.</title>
        <authorList>
            <person name="Li G."/>
            <person name="Jiang Y."/>
        </authorList>
    </citation>
    <scope>NUCLEOTIDE SEQUENCE [LARGE SCALE GENOMIC DNA]</scope>
    <source>
        <strain evidence="4 5">YIM 102796</strain>
    </source>
</reference>
<evidence type="ECO:0000313" key="5">
    <source>
        <dbReference type="Proteomes" id="UP000268372"/>
    </source>
</evidence>
<dbReference type="EMBL" id="RQTJ01000052">
    <property type="protein sequence ID" value="RRA89821.1"/>
    <property type="molecule type" value="Genomic_DNA"/>
</dbReference>
<dbReference type="RefSeq" id="WP_124900525.1">
    <property type="nucleotide sequence ID" value="NZ_RQTJ01000052.1"/>
</dbReference>
<dbReference type="Pfam" id="PF22879">
    <property type="entry name" value="AIPR_N"/>
    <property type="match status" value="1"/>
</dbReference>
<sequence>MENKELQKFYRDIQEEINASLISEEEGTNPEQIFTELALSYLSEAGETENYRVCFDEKISKRGVEHKINGYSLYENYETLDLFVTIYNGDSTIQSVTKGDADKTIERAVKFFRNAIYKDYVNEIEESSEIFDLAQTLANVPEVKEYLTRVNIFLITNGEVKSDVKISDTIAGYTIFYRTIDINYLFNLSDKTRVPIEINFELAGYKVPCIVNESENSDYQSWLAIISGLALADIYEQYGARLLEQNVRSFLQFTGKINKGIRNTILKEQHMFMAFNNGIAATAEEVTITDLPNNQGKAIAQVKDFQIVNGGQTTASVYHTWKKDKVDISNVFVPVKLTIVKNRENFSEIVGRIAEYANTQNRVSASDLSSNKENHVLIEKLSRTIWAPPISGETTQTRWFFERSRGQYKNERIRFGITPSKRKQFDKQNPRSQMFTKESLAKFINSYEEVYNGKKLVIGPHIVVRGSQKNYAQFLNYNFSFKPDNIWFEDAIAKAILFSSAEKVYGVKPNAIGDMRYITVPYSLAWLGYKLNYKLDLYKIWKHQSLSDTLKSKLHEVMSKIEDYIKTKAPGSLYGEWAKKEECWNAIKNESFEIDLESLKSDLENKLTEKRKKLTEDETQKAENEASLNRLKSIHVKTWKKIEDWGRETQNLTQYQYDMASTLSSKIRNNRTITDIERNQGEGILNIVAEVNPELFFDMDDFFIEDNSKKVEEVEITLDLIERIIQWDKKNKRLDAYKYRFMADLLEGKMTLTDRNKFLARLNLKTVEKYGFR</sequence>
<feature type="domain" description="Abortive infection phage resistance protein N-terminal" evidence="3">
    <location>
        <begin position="34"/>
        <end position="187"/>
    </location>
</feature>
<accession>A0A3P1ALC9</accession>
<dbReference type="InterPro" id="IPR055101">
    <property type="entry name" value="AIPR_N"/>
</dbReference>
<evidence type="ECO:0000259" key="2">
    <source>
        <dbReference type="Pfam" id="PF10592"/>
    </source>
</evidence>
<evidence type="ECO:0000259" key="3">
    <source>
        <dbReference type="Pfam" id="PF22879"/>
    </source>
</evidence>
<keyword evidence="5" id="KW-1185">Reference proteome</keyword>
<keyword evidence="1" id="KW-0175">Coiled coil</keyword>
<dbReference type="InterPro" id="IPR018891">
    <property type="entry name" value="AIPR_C"/>
</dbReference>
<feature type="coiled-coil region" evidence="1">
    <location>
        <begin position="589"/>
        <end position="625"/>
    </location>
</feature>
<dbReference type="AlphaFoldDB" id="A0A3P1ALC9"/>
<dbReference type="Pfam" id="PF10592">
    <property type="entry name" value="AIPR"/>
    <property type="match status" value="1"/>
</dbReference>
<proteinExistence type="predicted"/>
<organism evidence="4 5">
    <name type="scientific">Paenimyroides viscosum</name>
    <dbReference type="NCBI Taxonomy" id="2488729"/>
    <lineage>
        <taxon>Bacteria</taxon>
        <taxon>Pseudomonadati</taxon>
        <taxon>Bacteroidota</taxon>
        <taxon>Flavobacteriia</taxon>
        <taxon>Flavobacteriales</taxon>
        <taxon>Flavobacteriaceae</taxon>
        <taxon>Paenimyroides</taxon>
    </lineage>
</organism>
<comment type="caution">
    <text evidence="4">The sequence shown here is derived from an EMBL/GenBank/DDBJ whole genome shotgun (WGS) entry which is preliminary data.</text>
</comment>
<dbReference type="Proteomes" id="UP000268372">
    <property type="component" value="Unassembled WGS sequence"/>
</dbReference>
<protein>
    <submittedName>
        <fullName evidence="4">Abortive phage resistance protein</fullName>
    </submittedName>
</protein>
<evidence type="ECO:0000313" key="4">
    <source>
        <dbReference type="EMBL" id="RRA89821.1"/>
    </source>
</evidence>